<feature type="binding site" evidence="6">
    <location>
        <begin position="2"/>
        <end position="9"/>
    </location>
    <ligand>
        <name>GTP</name>
        <dbReference type="ChEBI" id="CHEBI:37565"/>
    </ligand>
</feature>
<comment type="subcellular location">
    <subcellularLocation>
        <location evidence="6">Cytoplasm</location>
    </subcellularLocation>
    <subcellularLocation>
        <location evidence="6">Cell membrane</location>
        <topology evidence="6">Peripheral membrane protein</topology>
    </subcellularLocation>
</comment>
<dbReference type="NCBIfam" id="TIGR00436">
    <property type="entry name" value="era"/>
    <property type="match status" value="1"/>
</dbReference>
<protein>
    <recommendedName>
        <fullName evidence="2 6">GTPase Era</fullName>
    </recommendedName>
</protein>
<evidence type="ECO:0000256" key="6">
    <source>
        <dbReference type="HAMAP-Rule" id="MF_00367"/>
    </source>
</evidence>
<evidence type="ECO:0000259" key="9">
    <source>
        <dbReference type="PROSITE" id="PS50823"/>
    </source>
</evidence>
<feature type="region of interest" description="G2" evidence="7">
    <location>
        <begin position="28"/>
        <end position="32"/>
    </location>
</feature>
<dbReference type="InterPro" id="IPR005662">
    <property type="entry name" value="GTPase_Era-like"/>
</dbReference>
<dbReference type="InterPro" id="IPR030388">
    <property type="entry name" value="G_ERA_dom"/>
</dbReference>
<name>A0ABR5SE07_9BACT</name>
<comment type="function">
    <text evidence="6">An essential GTPase that binds both GDP and GTP, with rapid nucleotide exchange. Plays a role in 16S rRNA processing and 30S ribosomal subunit biogenesis and possibly also in cell cycle regulation and energy metabolism.</text>
</comment>
<feature type="region of interest" description="G1" evidence="7">
    <location>
        <begin position="2"/>
        <end position="9"/>
    </location>
</feature>
<dbReference type="HAMAP" id="MF_00367">
    <property type="entry name" value="GTPase_Era"/>
    <property type="match status" value="1"/>
</dbReference>
<dbReference type="Pfam" id="PF07650">
    <property type="entry name" value="KH_2"/>
    <property type="match status" value="1"/>
</dbReference>
<dbReference type="Proteomes" id="UP000060487">
    <property type="component" value="Unassembled WGS sequence"/>
</dbReference>
<keyword evidence="3 6" id="KW-0547">Nucleotide-binding</keyword>
<dbReference type="InterPro" id="IPR005225">
    <property type="entry name" value="Small_GTP-bd"/>
</dbReference>
<keyword evidence="6" id="KW-0690">Ribosome biogenesis</keyword>
<evidence type="ECO:0000256" key="5">
    <source>
        <dbReference type="ARBA" id="ARBA00023134"/>
    </source>
</evidence>
<comment type="caution">
    <text evidence="11">The sequence shown here is derived from an EMBL/GenBank/DDBJ whole genome shotgun (WGS) entry which is preliminary data.</text>
</comment>
<feature type="region of interest" description="G4" evidence="7">
    <location>
        <begin position="110"/>
        <end position="113"/>
    </location>
</feature>
<dbReference type="PANTHER" id="PTHR42698">
    <property type="entry name" value="GTPASE ERA"/>
    <property type="match status" value="1"/>
</dbReference>
<evidence type="ECO:0000256" key="7">
    <source>
        <dbReference type="PROSITE-ProRule" id="PRU01050"/>
    </source>
</evidence>
<dbReference type="NCBIfam" id="NF000908">
    <property type="entry name" value="PRK00089.1"/>
    <property type="match status" value="1"/>
</dbReference>
<accession>A0ABR5SE07</accession>
<dbReference type="InterPro" id="IPR006073">
    <property type="entry name" value="GTP-bd"/>
</dbReference>
<evidence type="ECO:0000256" key="3">
    <source>
        <dbReference type="ARBA" id="ARBA00022741"/>
    </source>
</evidence>
<evidence type="ECO:0000256" key="8">
    <source>
        <dbReference type="RuleBase" id="RU003761"/>
    </source>
</evidence>
<dbReference type="Gene3D" id="3.30.300.20">
    <property type="match status" value="1"/>
</dbReference>
<sequence length="284" mass="31714">MGKPNVGKSTLLNTITGQKIAIVTSRPQTTRNRIMGVKNAANGQIVLFDTPGIHSPLHTLGRFILKTSMDTVSEVELIYLVVNPSMPDDGDISVMDMLKGTKKVIFLIINKTDMLKDKPALLTIIDAYRKFIDFAEIIPVSAKTGSGVDELVQETLCYLPEGPKYYPDEVVTDVFERFMASECIREKLMDYTHDEIPHSIAVDIVRWEEKKSGLVSISANIFVEKPTQKGIIIGKNGRTLKAVGTKARKEIEDVVGARVYLDLFIKVKKNWRKDVSALEELGFK</sequence>
<reference evidence="11 12" key="1">
    <citation type="submission" date="2015-11" db="EMBL/GenBank/DDBJ databases">
        <authorList>
            <person name="Lin W."/>
        </authorList>
    </citation>
    <scope>NUCLEOTIDE SEQUENCE [LARGE SCALE GENOMIC DNA]</scope>
    <source>
        <strain evidence="11 12">HCH-1</strain>
    </source>
</reference>
<dbReference type="InterPro" id="IPR027417">
    <property type="entry name" value="P-loop_NTPase"/>
</dbReference>
<evidence type="ECO:0000313" key="11">
    <source>
        <dbReference type="EMBL" id="KWT84006.1"/>
    </source>
</evidence>
<proteinExistence type="inferred from homology"/>
<dbReference type="Pfam" id="PF01926">
    <property type="entry name" value="MMR_HSR1"/>
    <property type="match status" value="1"/>
</dbReference>
<dbReference type="SUPFAM" id="SSF52540">
    <property type="entry name" value="P-loop containing nucleoside triphosphate hydrolases"/>
    <property type="match status" value="1"/>
</dbReference>
<evidence type="ECO:0000256" key="1">
    <source>
        <dbReference type="ARBA" id="ARBA00007921"/>
    </source>
</evidence>
<dbReference type="SUPFAM" id="SSF54814">
    <property type="entry name" value="Prokaryotic type KH domain (KH-domain type II)"/>
    <property type="match status" value="1"/>
</dbReference>
<gene>
    <name evidence="6 11" type="primary">era</name>
    <name evidence="11" type="ORF">ASN18_2111</name>
</gene>
<dbReference type="InterPro" id="IPR009019">
    <property type="entry name" value="KH_sf_prok-type"/>
</dbReference>
<dbReference type="PANTHER" id="PTHR42698:SF1">
    <property type="entry name" value="GTPASE ERA, MITOCHONDRIAL"/>
    <property type="match status" value="1"/>
</dbReference>
<evidence type="ECO:0000313" key="12">
    <source>
        <dbReference type="Proteomes" id="UP000060487"/>
    </source>
</evidence>
<keyword evidence="6" id="KW-1003">Cell membrane</keyword>
<evidence type="ECO:0000256" key="2">
    <source>
        <dbReference type="ARBA" id="ARBA00020484"/>
    </source>
</evidence>
<organism evidence="11 12">
    <name type="scientific">Candidatus Magnetominusculus xianensis</name>
    <dbReference type="NCBI Taxonomy" id="1748249"/>
    <lineage>
        <taxon>Bacteria</taxon>
        <taxon>Pseudomonadati</taxon>
        <taxon>Nitrospirota</taxon>
        <taxon>Nitrospiria</taxon>
        <taxon>Nitrospirales</taxon>
        <taxon>Nitrospiraceae</taxon>
        <taxon>Candidatus Magnetominusculus</taxon>
    </lineage>
</organism>
<feature type="domain" description="KH type-2" evidence="9">
    <location>
        <begin position="192"/>
        <end position="269"/>
    </location>
</feature>
<feature type="region of interest" description="G3" evidence="7">
    <location>
        <begin position="49"/>
        <end position="52"/>
    </location>
</feature>
<feature type="region of interest" description="G5" evidence="7">
    <location>
        <begin position="140"/>
        <end position="142"/>
    </location>
</feature>
<keyword evidence="12" id="KW-1185">Reference proteome</keyword>
<comment type="subunit">
    <text evidence="6">Monomer.</text>
</comment>
<comment type="similarity">
    <text evidence="1 6 7 8">Belongs to the TRAFAC class TrmE-Era-EngA-EngB-Septin-like GTPase superfamily. Era GTPase family.</text>
</comment>
<keyword evidence="6" id="KW-0699">rRNA-binding</keyword>
<feature type="domain" description="Era-type G" evidence="10">
    <location>
        <begin position="1"/>
        <end position="161"/>
    </location>
</feature>
<dbReference type="EMBL" id="LNQR01000071">
    <property type="protein sequence ID" value="KWT84006.1"/>
    <property type="molecule type" value="Genomic_DNA"/>
</dbReference>
<keyword evidence="5 6" id="KW-0342">GTP-binding</keyword>
<dbReference type="Gene3D" id="3.40.50.300">
    <property type="entry name" value="P-loop containing nucleotide triphosphate hydrolases"/>
    <property type="match status" value="1"/>
</dbReference>
<dbReference type="NCBIfam" id="TIGR00231">
    <property type="entry name" value="small_GTP"/>
    <property type="match status" value="1"/>
</dbReference>
<keyword evidence="4 6" id="KW-0694">RNA-binding</keyword>
<feature type="binding site" evidence="6">
    <location>
        <begin position="49"/>
        <end position="53"/>
    </location>
    <ligand>
        <name>GTP</name>
        <dbReference type="ChEBI" id="CHEBI:37565"/>
    </ligand>
</feature>
<dbReference type="PROSITE" id="PS51713">
    <property type="entry name" value="G_ERA"/>
    <property type="match status" value="1"/>
</dbReference>
<keyword evidence="6" id="KW-0472">Membrane</keyword>
<keyword evidence="6" id="KW-0963">Cytoplasm</keyword>
<feature type="binding site" evidence="6">
    <location>
        <begin position="110"/>
        <end position="113"/>
    </location>
    <ligand>
        <name>GTP</name>
        <dbReference type="ChEBI" id="CHEBI:37565"/>
    </ligand>
</feature>
<evidence type="ECO:0000259" key="10">
    <source>
        <dbReference type="PROSITE" id="PS51713"/>
    </source>
</evidence>
<dbReference type="PROSITE" id="PS50823">
    <property type="entry name" value="KH_TYPE_2"/>
    <property type="match status" value="1"/>
</dbReference>
<dbReference type="InterPro" id="IPR015946">
    <property type="entry name" value="KH_dom-like_a/b"/>
</dbReference>
<dbReference type="CDD" id="cd04163">
    <property type="entry name" value="Era"/>
    <property type="match status" value="1"/>
</dbReference>
<evidence type="ECO:0000256" key="4">
    <source>
        <dbReference type="ARBA" id="ARBA00022884"/>
    </source>
</evidence>
<dbReference type="InterPro" id="IPR004044">
    <property type="entry name" value="KH_dom_type_2"/>
</dbReference>
<dbReference type="CDD" id="cd22534">
    <property type="entry name" value="KH-II_Era"/>
    <property type="match status" value="1"/>
</dbReference>